<evidence type="ECO:0000313" key="2">
    <source>
        <dbReference type="EMBL" id="KII62824.1"/>
    </source>
</evidence>
<proteinExistence type="predicted"/>
<dbReference type="Proteomes" id="UP000031668">
    <property type="component" value="Unassembled WGS sequence"/>
</dbReference>
<organism evidence="2 3">
    <name type="scientific">Thelohanellus kitauei</name>
    <name type="common">Myxosporean</name>
    <dbReference type="NCBI Taxonomy" id="669202"/>
    <lineage>
        <taxon>Eukaryota</taxon>
        <taxon>Metazoa</taxon>
        <taxon>Cnidaria</taxon>
        <taxon>Myxozoa</taxon>
        <taxon>Myxosporea</taxon>
        <taxon>Bivalvulida</taxon>
        <taxon>Platysporina</taxon>
        <taxon>Myxobolidae</taxon>
        <taxon>Thelohanellus</taxon>
    </lineage>
</organism>
<evidence type="ECO:0000313" key="3">
    <source>
        <dbReference type="Proteomes" id="UP000031668"/>
    </source>
</evidence>
<comment type="caution">
    <text evidence="2">The sequence shown here is derived from an EMBL/GenBank/DDBJ whole genome shotgun (WGS) entry which is preliminary data.</text>
</comment>
<sequence length="120" mass="14867">MLLMKLNIIEGCCSDCTVTVNFRNQSDVCMARLPDYINCFIALDAEIWVVLGEIRRRAFEDSRRRAEKFYREHGYYPDRRFYRDEIEEREREEREREEREIEEREKEERKESEEDRDEMP</sequence>
<protein>
    <submittedName>
        <fullName evidence="2">Uncharacterized protein</fullName>
    </submittedName>
</protein>
<dbReference type="AlphaFoldDB" id="A0A0C2MEI6"/>
<reference evidence="2 3" key="1">
    <citation type="journal article" date="2014" name="Genome Biol. Evol.">
        <title>The genome of the myxosporean Thelohanellus kitauei shows adaptations to nutrient acquisition within its fish host.</title>
        <authorList>
            <person name="Yang Y."/>
            <person name="Xiong J."/>
            <person name="Zhou Z."/>
            <person name="Huo F."/>
            <person name="Miao W."/>
            <person name="Ran C."/>
            <person name="Liu Y."/>
            <person name="Zhang J."/>
            <person name="Feng J."/>
            <person name="Wang M."/>
            <person name="Wang M."/>
            <person name="Wang L."/>
            <person name="Yao B."/>
        </authorList>
    </citation>
    <scope>NUCLEOTIDE SEQUENCE [LARGE SCALE GENOMIC DNA]</scope>
    <source>
        <strain evidence="2">Wuqing</strain>
    </source>
</reference>
<accession>A0A0C2MEI6</accession>
<keyword evidence="3" id="KW-1185">Reference proteome</keyword>
<feature type="region of interest" description="Disordered" evidence="1">
    <location>
        <begin position="87"/>
        <end position="120"/>
    </location>
</feature>
<dbReference type="EMBL" id="JWZT01004873">
    <property type="protein sequence ID" value="KII62824.1"/>
    <property type="molecule type" value="Genomic_DNA"/>
</dbReference>
<evidence type="ECO:0000256" key="1">
    <source>
        <dbReference type="SAM" id="MobiDB-lite"/>
    </source>
</evidence>
<name>A0A0C2MEI6_THEKT</name>
<gene>
    <name evidence="2" type="ORF">RF11_09001</name>
</gene>